<evidence type="ECO:0000313" key="5">
    <source>
        <dbReference type="EMBL" id="MCQ8836508.1"/>
    </source>
</evidence>
<dbReference type="Pfam" id="PF08990">
    <property type="entry name" value="Docking"/>
    <property type="match status" value="1"/>
</dbReference>
<dbReference type="RefSeq" id="WP_257636539.1">
    <property type="nucleotide sequence ID" value="NZ_JANIIC010000149.1"/>
</dbReference>
<dbReference type="InterPro" id="IPR036299">
    <property type="entry name" value="Polyketide_synth_docking_sf"/>
</dbReference>
<organism evidence="5 6">
    <name type="scientific">Streptomyces malaysiensis subsp. samsunensis</name>
    <dbReference type="NCBI Taxonomy" id="459658"/>
    <lineage>
        <taxon>Bacteria</taxon>
        <taxon>Bacillati</taxon>
        <taxon>Actinomycetota</taxon>
        <taxon>Actinomycetes</taxon>
        <taxon>Kitasatosporales</taxon>
        <taxon>Streptomycetaceae</taxon>
        <taxon>Streptomyces</taxon>
        <taxon>Streptomyces violaceusniger group</taxon>
    </lineage>
</organism>
<evidence type="ECO:0000259" key="4">
    <source>
        <dbReference type="PROSITE" id="PS52004"/>
    </source>
</evidence>
<protein>
    <submittedName>
        <fullName evidence="5">Polyketide synthase docking domain-containing protein</fullName>
    </submittedName>
</protein>
<evidence type="ECO:0000256" key="3">
    <source>
        <dbReference type="ARBA" id="ARBA00023268"/>
    </source>
</evidence>
<sequence length="204" mass="22186">MTHDDTATDRKLRDYLKKVTVELRHTRQALLDTEARQHEPVAVVGMACRLPGEVASPADLWQLVAESRDALTDFPTDRGWDLNALYDPDPEQAGTCYTRNGGFLEDVSGFDAAFFDISPREALAMAPQQRLLLESAWEVIEQSGIDPRSLRGSRTGVFTGADDQDYAMLLAGTPADLHGHIGTGTLSALISGRVAYTLGLEGPA</sequence>
<keyword evidence="3" id="KW-0511">Multifunctional enzyme</keyword>
<dbReference type="GO" id="GO:0006633">
    <property type="term" value="P:fatty acid biosynthetic process"/>
    <property type="evidence" value="ECO:0007669"/>
    <property type="project" value="TreeGrafter"/>
</dbReference>
<dbReference type="SUPFAM" id="SSF101173">
    <property type="entry name" value="Docking domain B of the erythromycin polyketide synthase (DEBS)"/>
    <property type="match status" value="1"/>
</dbReference>
<dbReference type="SUPFAM" id="SSF53901">
    <property type="entry name" value="Thiolase-like"/>
    <property type="match status" value="1"/>
</dbReference>
<dbReference type="PANTHER" id="PTHR43775:SF51">
    <property type="entry name" value="INACTIVE PHENOLPHTHIOCEROL SYNTHESIS POLYKETIDE SYNTHASE TYPE I PKS1-RELATED"/>
    <property type="match status" value="1"/>
</dbReference>
<evidence type="ECO:0000256" key="1">
    <source>
        <dbReference type="ARBA" id="ARBA00001957"/>
    </source>
</evidence>
<dbReference type="Gene3D" id="3.40.47.10">
    <property type="match status" value="1"/>
</dbReference>
<dbReference type="InterPro" id="IPR016039">
    <property type="entry name" value="Thiolase-like"/>
</dbReference>
<reference evidence="5" key="1">
    <citation type="submission" date="2022-06" db="EMBL/GenBank/DDBJ databases">
        <title>WGS of actinobacteria.</title>
        <authorList>
            <person name="Thawai C."/>
        </authorList>
    </citation>
    <scope>NUCLEOTIDE SEQUENCE</scope>
    <source>
        <strain evidence="5">DSM 42010</strain>
    </source>
</reference>
<dbReference type="InterPro" id="IPR014030">
    <property type="entry name" value="Ketoacyl_synth_N"/>
</dbReference>
<dbReference type="SMART" id="SM00825">
    <property type="entry name" value="PKS_KS"/>
    <property type="match status" value="1"/>
</dbReference>
<dbReference type="InterPro" id="IPR015083">
    <property type="entry name" value="NorB/c/GfsB-D-like_docking"/>
</dbReference>
<proteinExistence type="predicted"/>
<feature type="non-terminal residue" evidence="5">
    <location>
        <position position="204"/>
    </location>
</feature>
<dbReference type="GO" id="GO:0004312">
    <property type="term" value="F:fatty acid synthase activity"/>
    <property type="evidence" value="ECO:0007669"/>
    <property type="project" value="TreeGrafter"/>
</dbReference>
<evidence type="ECO:0000256" key="2">
    <source>
        <dbReference type="ARBA" id="ARBA00022679"/>
    </source>
</evidence>
<comment type="cofactor">
    <cofactor evidence="1">
        <name>pantetheine 4'-phosphate</name>
        <dbReference type="ChEBI" id="CHEBI:47942"/>
    </cofactor>
</comment>
<comment type="caution">
    <text evidence="5">The sequence shown here is derived from an EMBL/GenBank/DDBJ whole genome shotgun (WGS) entry which is preliminary data.</text>
</comment>
<keyword evidence="6" id="KW-1185">Reference proteome</keyword>
<dbReference type="InterPro" id="IPR020841">
    <property type="entry name" value="PKS_Beta-ketoAc_synthase_dom"/>
</dbReference>
<keyword evidence="2" id="KW-0808">Transferase</keyword>
<dbReference type="InterPro" id="IPR050091">
    <property type="entry name" value="PKS_NRPS_Biosynth_Enz"/>
</dbReference>
<dbReference type="PROSITE" id="PS52004">
    <property type="entry name" value="KS3_2"/>
    <property type="match status" value="1"/>
</dbReference>
<gene>
    <name evidence="5" type="ORF">NQU54_47880</name>
</gene>
<name>A0A9X2M6U4_STRMQ</name>
<dbReference type="Pfam" id="PF00109">
    <property type="entry name" value="ketoacyl-synt"/>
    <property type="match status" value="1"/>
</dbReference>
<dbReference type="EMBL" id="JANIIC010000149">
    <property type="protein sequence ID" value="MCQ8836508.1"/>
    <property type="molecule type" value="Genomic_DNA"/>
</dbReference>
<dbReference type="AlphaFoldDB" id="A0A9X2M6U4"/>
<accession>A0A9X2M6U4</accession>
<evidence type="ECO:0000313" key="6">
    <source>
        <dbReference type="Proteomes" id="UP001142400"/>
    </source>
</evidence>
<feature type="domain" description="Ketosynthase family 3 (KS3)" evidence="4">
    <location>
        <begin position="38"/>
        <end position="204"/>
    </location>
</feature>
<dbReference type="CDD" id="cd00833">
    <property type="entry name" value="PKS"/>
    <property type="match status" value="1"/>
</dbReference>
<dbReference type="Proteomes" id="UP001142400">
    <property type="component" value="Unassembled WGS sequence"/>
</dbReference>
<dbReference type="PANTHER" id="PTHR43775">
    <property type="entry name" value="FATTY ACID SYNTHASE"/>
    <property type="match status" value="1"/>
</dbReference>